<dbReference type="Proteomes" id="UP000474640">
    <property type="component" value="Unassembled WGS sequence"/>
</dbReference>
<evidence type="ECO:0008006" key="3">
    <source>
        <dbReference type="Google" id="ProtNLM"/>
    </source>
</evidence>
<reference evidence="1 2" key="1">
    <citation type="submission" date="2020-01" db="EMBL/GenBank/DDBJ databases">
        <authorList>
            <person name="Palmer J.M."/>
        </authorList>
    </citation>
    <scope>NUCLEOTIDE SEQUENCE [LARGE SCALE GENOMIC DNA]</scope>
    <source>
        <strain evidence="1 2">TWF970</strain>
    </source>
</reference>
<name>A0A7C8RGE5_ORBOL</name>
<dbReference type="EMBL" id="JAABOJ010000010">
    <property type="protein sequence ID" value="KAF3283660.1"/>
    <property type="molecule type" value="Genomic_DNA"/>
</dbReference>
<comment type="caution">
    <text evidence="1">The sequence shown here is derived from an EMBL/GenBank/DDBJ whole genome shotgun (WGS) entry which is preliminary data.</text>
</comment>
<accession>A0A7C8RGE5</accession>
<sequence length="515" mass="59103">MSLSTSLPTELVLRVYEECQTFTDVVNLSSCCVRLRQIWNENRDVVAFPVALKVVPAFDDALITIRATAAAKSNIFNYVLNKETPKEPALIPSRFSCHLSKPKFAEIMSTLSLFTLIECALHLAHHGDPNHLRRLGRNIENRTWRHGVPYKIIPSDQESSYAFRYRVFSSMYRVFLAGAVLSWVHIYPIIKEDSPLRERFLPYPMRAPHFNISNNATPETPHLLPNLELNEPEIAYMRSFLPFQIFNLARSQIPVPITCDGFLPLAEYLIEKGKEDIELHELGPQSLENELVELEITAEDHKHGTAIQQFLMLQSAYEILRRLVADEFSYDSHMDRVKYYPEPSSSNSGHQDKSGKPIGKKELQLELFMFGCYQPEIFTFPSSLQFMEPTTSIYAKLGAYGQPYSDSYSWDTIPITKLINNSHPVPQNMNHNYIRLSLDSLFTCICLQKLLGVLVTLSDWANQMSVMRALYMIEGRAFGVTRGFVPKQELLKYPLELGSRDILERQKAKYFEKNS</sequence>
<organism evidence="1 2">
    <name type="scientific">Orbilia oligospora</name>
    <name type="common">Nematode-trapping fungus</name>
    <name type="synonym">Arthrobotrys oligospora</name>
    <dbReference type="NCBI Taxonomy" id="2813651"/>
    <lineage>
        <taxon>Eukaryota</taxon>
        <taxon>Fungi</taxon>
        <taxon>Dikarya</taxon>
        <taxon>Ascomycota</taxon>
        <taxon>Pezizomycotina</taxon>
        <taxon>Orbiliomycetes</taxon>
        <taxon>Orbiliales</taxon>
        <taxon>Orbiliaceae</taxon>
        <taxon>Orbilia</taxon>
    </lineage>
</organism>
<evidence type="ECO:0000313" key="1">
    <source>
        <dbReference type="EMBL" id="KAF3283660.1"/>
    </source>
</evidence>
<gene>
    <name evidence="1" type="ORF">TWF970_000838</name>
</gene>
<dbReference type="AlphaFoldDB" id="A0A7C8RGE5"/>
<dbReference type="OrthoDB" id="5280464at2759"/>
<evidence type="ECO:0000313" key="2">
    <source>
        <dbReference type="Proteomes" id="UP000474640"/>
    </source>
</evidence>
<proteinExistence type="predicted"/>
<protein>
    <recommendedName>
        <fullName evidence="3">F-box domain-containing protein</fullName>
    </recommendedName>
</protein>